<reference evidence="2" key="1">
    <citation type="submission" date="2020-12" db="EMBL/GenBank/DDBJ databases">
        <title>Snuella sp. nov., isolated from sediment in Incheon.</title>
        <authorList>
            <person name="Kim W."/>
        </authorList>
    </citation>
    <scope>NUCLEOTIDE SEQUENCE</scope>
    <source>
        <strain evidence="2">CAU 1569</strain>
    </source>
</reference>
<accession>A0A8J7LSL6</accession>
<evidence type="ECO:0000313" key="3">
    <source>
        <dbReference type="Proteomes" id="UP000610931"/>
    </source>
</evidence>
<dbReference type="EMBL" id="JAELVQ010000012">
    <property type="protein sequence ID" value="MBJ6368565.1"/>
    <property type="molecule type" value="Genomic_DNA"/>
</dbReference>
<organism evidence="2 3">
    <name type="scientific">Snuella sedimenti</name>
    <dbReference type="NCBI Taxonomy" id="2798802"/>
    <lineage>
        <taxon>Bacteria</taxon>
        <taxon>Pseudomonadati</taxon>
        <taxon>Bacteroidota</taxon>
        <taxon>Flavobacteriia</taxon>
        <taxon>Flavobacteriales</taxon>
        <taxon>Flavobacteriaceae</taxon>
        <taxon>Snuella</taxon>
    </lineage>
</organism>
<proteinExistence type="predicted"/>
<dbReference type="RefSeq" id="WP_199115325.1">
    <property type="nucleotide sequence ID" value="NZ_JAELVQ010000012.1"/>
</dbReference>
<dbReference type="AlphaFoldDB" id="A0A8J7LSL6"/>
<dbReference type="Proteomes" id="UP000610931">
    <property type="component" value="Unassembled WGS sequence"/>
</dbReference>
<keyword evidence="3" id="KW-1185">Reference proteome</keyword>
<gene>
    <name evidence="2" type="ORF">JF259_10745</name>
</gene>
<sequence>MTRNKKLNVIFVLLVLVAIVMIAIGLVMKIPAPALTGIGFLLIVWAIRELR</sequence>
<name>A0A8J7LSL6_9FLAO</name>
<keyword evidence="1" id="KW-0812">Transmembrane</keyword>
<evidence type="ECO:0000256" key="1">
    <source>
        <dbReference type="SAM" id="Phobius"/>
    </source>
</evidence>
<evidence type="ECO:0000313" key="2">
    <source>
        <dbReference type="EMBL" id="MBJ6368565.1"/>
    </source>
</evidence>
<keyword evidence="1" id="KW-1133">Transmembrane helix</keyword>
<keyword evidence="1" id="KW-0472">Membrane</keyword>
<feature type="transmembrane region" description="Helical" evidence="1">
    <location>
        <begin position="7"/>
        <end position="24"/>
    </location>
</feature>
<protein>
    <submittedName>
        <fullName evidence="2">Uncharacterized protein</fullName>
    </submittedName>
</protein>
<feature type="transmembrane region" description="Helical" evidence="1">
    <location>
        <begin position="30"/>
        <end position="47"/>
    </location>
</feature>
<comment type="caution">
    <text evidence="2">The sequence shown here is derived from an EMBL/GenBank/DDBJ whole genome shotgun (WGS) entry which is preliminary data.</text>
</comment>